<dbReference type="GO" id="GO:0019346">
    <property type="term" value="P:transsulfuration"/>
    <property type="evidence" value="ECO:0007669"/>
    <property type="project" value="InterPro"/>
</dbReference>
<dbReference type="Gene3D" id="2.60.120.620">
    <property type="entry name" value="q2cbj1_9rhob like domain"/>
    <property type="match status" value="1"/>
</dbReference>
<proteinExistence type="predicted"/>
<dbReference type="GO" id="GO:0051213">
    <property type="term" value="F:dioxygenase activity"/>
    <property type="evidence" value="ECO:0007669"/>
    <property type="project" value="InterPro"/>
</dbReference>
<dbReference type="Gene3D" id="3.40.640.10">
    <property type="entry name" value="Type I PLP-dependent aspartate aminotransferase-like (Major domain)"/>
    <property type="match status" value="1"/>
</dbReference>
<protein>
    <submittedName>
        <fullName evidence="4">Uncharacterized protein</fullName>
    </submittedName>
</protein>
<organism evidence="4 5">
    <name type="scientific">Aspergillus turcosus</name>
    <dbReference type="NCBI Taxonomy" id="1245748"/>
    <lineage>
        <taxon>Eukaryota</taxon>
        <taxon>Fungi</taxon>
        <taxon>Dikarya</taxon>
        <taxon>Ascomycota</taxon>
        <taxon>Pezizomycotina</taxon>
        <taxon>Eurotiomycetes</taxon>
        <taxon>Eurotiomycetidae</taxon>
        <taxon>Eurotiales</taxon>
        <taxon>Aspergillaceae</taxon>
        <taxon>Aspergillus</taxon>
        <taxon>Aspergillus subgen. Fumigati</taxon>
    </lineage>
</organism>
<dbReference type="GO" id="GO:0047804">
    <property type="term" value="F:cysteine-S-conjugate beta-lyase activity"/>
    <property type="evidence" value="ECO:0007669"/>
    <property type="project" value="UniProtKB-ARBA"/>
</dbReference>
<accession>A0A421D7G3</accession>
<dbReference type="InterPro" id="IPR000277">
    <property type="entry name" value="Cys/Met-Metab_PyrdxlP-dep_enz"/>
</dbReference>
<dbReference type="PANTHER" id="PTHR11808">
    <property type="entry name" value="TRANS-SULFURATION ENZYME FAMILY MEMBER"/>
    <property type="match status" value="1"/>
</dbReference>
<dbReference type="PANTHER" id="PTHR11808:SF50">
    <property type="entry name" value="CYSTATHIONINE BETA-LYASE"/>
    <property type="match status" value="1"/>
</dbReference>
<keyword evidence="2" id="KW-0663">Pyridoxal phosphate</keyword>
<dbReference type="STRING" id="1245748.A0A421D7G3"/>
<reference evidence="4 5" key="1">
    <citation type="submission" date="2018-08" db="EMBL/GenBank/DDBJ databases">
        <title>Draft genome sequences of two Aspergillus turcosus clinical strains isolated from bronchoalveolar lavage fluid: one azole-susceptible and the other azole-resistant.</title>
        <authorList>
            <person name="Parent-Michaud M."/>
            <person name="Dufresne P.J."/>
            <person name="Fournier E."/>
            <person name="Martineau C."/>
            <person name="Moreira S."/>
            <person name="Perkins V."/>
            <person name="De Repentigny L."/>
            <person name="Dufresne S.F."/>
        </authorList>
    </citation>
    <scope>NUCLEOTIDE SEQUENCE [LARGE SCALE GENOMIC DNA]</scope>
    <source>
        <strain evidence="4">HMR AF 1038</strain>
    </source>
</reference>
<dbReference type="EMBL" id="NIDN02000061">
    <property type="protein sequence ID" value="RLL98059.1"/>
    <property type="molecule type" value="Genomic_DNA"/>
</dbReference>
<evidence type="ECO:0000256" key="2">
    <source>
        <dbReference type="ARBA" id="ARBA00022898"/>
    </source>
</evidence>
<evidence type="ECO:0000313" key="5">
    <source>
        <dbReference type="Proteomes" id="UP000215289"/>
    </source>
</evidence>
<dbReference type="InterPro" id="IPR015421">
    <property type="entry name" value="PyrdxlP-dep_Trfase_major"/>
</dbReference>
<keyword evidence="5" id="KW-1185">Reference proteome</keyword>
<dbReference type="InterPro" id="IPR018724">
    <property type="entry name" value="2OG-Fe_dioxygenase"/>
</dbReference>
<evidence type="ECO:0000313" key="4">
    <source>
        <dbReference type="EMBL" id="RLL98059.1"/>
    </source>
</evidence>
<evidence type="ECO:0000256" key="3">
    <source>
        <dbReference type="ARBA" id="ARBA00023239"/>
    </source>
</evidence>
<gene>
    <name evidence="4" type="ORF">CFD26_102390</name>
</gene>
<evidence type="ECO:0000256" key="1">
    <source>
        <dbReference type="ARBA" id="ARBA00001933"/>
    </source>
</evidence>
<dbReference type="SUPFAM" id="SSF53383">
    <property type="entry name" value="PLP-dependent transferases"/>
    <property type="match status" value="1"/>
</dbReference>
<dbReference type="Pfam" id="PF01053">
    <property type="entry name" value="Cys_Met_Meta_PP"/>
    <property type="match status" value="1"/>
</dbReference>
<dbReference type="Pfam" id="PF10014">
    <property type="entry name" value="2OG-Fe_Oxy_2"/>
    <property type="match status" value="1"/>
</dbReference>
<dbReference type="GO" id="GO:0030170">
    <property type="term" value="F:pyridoxal phosphate binding"/>
    <property type="evidence" value="ECO:0007669"/>
    <property type="project" value="InterPro"/>
</dbReference>
<dbReference type="OrthoDB" id="5307791at2759"/>
<name>A0A421D7G3_9EURO</name>
<dbReference type="GO" id="GO:0005737">
    <property type="term" value="C:cytoplasm"/>
    <property type="evidence" value="ECO:0007669"/>
    <property type="project" value="TreeGrafter"/>
</dbReference>
<dbReference type="InterPro" id="IPR015424">
    <property type="entry name" value="PyrdxlP-dep_Trfase"/>
</dbReference>
<dbReference type="Proteomes" id="UP000215289">
    <property type="component" value="Unassembled WGS sequence"/>
</dbReference>
<comment type="caution">
    <text evidence="4">The sequence shown here is derived from an EMBL/GenBank/DDBJ whole genome shotgun (WGS) entry which is preliminary data.</text>
</comment>
<dbReference type="AlphaFoldDB" id="A0A421D7G3"/>
<comment type="cofactor">
    <cofactor evidence="1">
        <name>pyridoxal 5'-phosphate</name>
        <dbReference type="ChEBI" id="CHEBI:597326"/>
    </cofactor>
</comment>
<keyword evidence="3" id="KW-0456">Lyase</keyword>
<sequence length="866" mass="99013">MKMTPETLPVINGHHAPDKEHQLINLPIVNGHHARDKEHQLINLPNRSVTTSETLPVINGHHAVDKDQMSSSLSSMHDVWRTILSRFKQNSNALKNRFDKYKALCKELGLQRDEWCESIFLDDYEKLLKLTATFDMALMPSNGGGPPMNRWERGLEVWQIEERYRALAQLQSTLWSFFERACPAYDGSKIPWFFDPSYYQSRGVNYDRFASPDVRDHEQRLLDTLQVGSNQNPKLLLMSSGMAAFTVIQQYVVQQLRHGDVVVVSPYIYFESFQPMRSQRFLSVVNAKGFDPESLIETAERHNARAVFLDPMSNTVGLDTIDVRRFAHLVSNREGWADRLVVIDGTLVSGGTPVYDWFDGPHCPKVLYYESAHKYIQLGLDLIMCGYVVMPEILVPAIQLIRQTTGTVLYSRNAFLLPPIDNRVFHFRMSRLTDNAEKLHRLLDVGSRTMAEVTFPHHWREYGWRHGGNVVTVRFHGRGLNKKPYLERCCDEILRAAEEEGVHIVKGASLGFSTTRIFEADAFFEDTDPFLRISVGVQSEHIESVARALLNGMKRYCVSAMPVNLDVGQQLYDASFYTAMTSLLEMRTRYTKDRVVFMEGGWLIPILKALGAQAEDFDALQQVSDHLGNDPTVNYRTIRNGLFCFNFENKTIRRLRKQRFTLTVEEDYKRHDSGLARDFPEVRGDLQYNTVLQALMVVKAFIMNKVDIKPRAHLDYSSPYSLCNVFNIRTFTETDILGEPTLEGVHTDGADHTMTTFLGSTNLRPDSGVTFIHDLKEITGTPASEAHPGLITHQFQHRHFLDSLLFADNEAKHSLTSVFQEDISQRATRDMLLFLTRKPKLAGHSSSSFDVMENHKTLPMNVPLWL</sequence>